<gene>
    <name evidence="3" type="ORF">OF850_04085</name>
</gene>
<dbReference type="Pfam" id="PF02698">
    <property type="entry name" value="DUF218"/>
    <property type="match status" value="1"/>
</dbReference>
<dbReference type="Proteomes" id="UP001526430">
    <property type="component" value="Unassembled WGS sequence"/>
</dbReference>
<protein>
    <submittedName>
        <fullName evidence="3">YdcF family protein</fullName>
    </submittedName>
</protein>
<name>A0ABT3NRK9_9PROT</name>
<dbReference type="PANTHER" id="PTHR30336:SF4">
    <property type="entry name" value="ENVELOPE BIOGENESIS FACTOR ELYC"/>
    <property type="match status" value="1"/>
</dbReference>
<reference evidence="3 4" key="1">
    <citation type="submission" date="2022-10" db="EMBL/GenBank/DDBJ databases">
        <title>Roseococcus glaciei nov., sp. nov., isolated from glacier.</title>
        <authorList>
            <person name="Liu Q."/>
            <person name="Xin Y.-H."/>
        </authorList>
    </citation>
    <scope>NUCLEOTIDE SEQUENCE [LARGE SCALE GENOMIC DNA]</scope>
    <source>
        <strain evidence="3 4">MDT2-1-1</strain>
    </source>
</reference>
<keyword evidence="1" id="KW-0812">Transmembrane</keyword>
<feature type="transmembrane region" description="Helical" evidence="1">
    <location>
        <begin position="6"/>
        <end position="27"/>
    </location>
</feature>
<evidence type="ECO:0000259" key="2">
    <source>
        <dbReference type="Pfam" id="PF02698"/>
    </source>
</evidence>
<dbReference type="EMBL" id="JAPFQI010000001">
    <property type="protein sequence ID" value="MCW8084796.1"/>
    <property type="molecule type" value="Genomic_DNA"/>
</dbReference>
<dbReference type="CDD" id="cd06259">
    <property type="entry name" value="YdcF-like"/>
    <property type="match status" value="1"/>
</dbReference>
<evidence type="ECO:0000256" key="1">
    <source>
        <dbReference type="SAM" id="Phobius"/>
    </source>
</evidence>
<dbReference type="Gene3D" id="3.40.50.620">
    <property type="entry name" value="HUPs"/>
    <property type="match status" value="1"/>
</dbReference>
<feature type="domain" description="DUF218" evidence="2">
    <location>
        <begin position="73"/>
        <end position="232"/>
    </location>
</feature>
<evidence type="ECO:0000313" key="3">
    <source>
        <dbReference type="EMBL" id="MCW8084796.1"/>
    </source>
</evidence>
<proteinExistence type="predicted"/>
<dbReference type="InterPro" id="IPR051599">
    <property type="entry name" value="Cell_Envelope_Assoc"/>
</dbReference>
<evidence type="ECO:0000313" key="4">
    <source>
        <dbReference type="Proteomes" id="UP001526430"/>
    </source>
</evidence>
<keyword evidence="4" id="KW-1185">Reference proteome</keyword>
<dbReference type="InterPro" id="IPR003848">
    <property type="entry name" value="DUF218"/>
</dbReference>
<feature type="transmembrane region" description="Helical" evidence="1">
    <location>
        <begin position="34"/>
        <end position="57"/>
    </location>
</feature>
<keyword evidence="1" id="KW-0472">Membrane</keyword>
<keyword evidence="1" id="KW-1133">Transmembrane helix</keyword>
<sequence length="244" mass="25875">MSLQAALTALVLPPLGFVVLAVPLALWRRRGAGMAAAACAGAVLVLATPYVSSWLLVAASLDERPVPAAEPRAIVILGGEVARGNEGPEVGALTLERLRAGAGLQRRTELPVLVTGGVVAPRTPPIATMMARSLDRDFGVPVRWEEKEAGDTAGNARGSAALLKREGLDTVLLVTHGWHMPRARDAFVRAGLQTHPAPVRRQFPADGAGLGGWLPRPDHLLDSWYALREMLGRVVYAVRDGETS</sequence>
<accession>A0ABT3NRK9</accession>
<dbReference type="PANTHER" id="PTHR30336">
    <property type="entry name" value="INNER MEMBRANE PROTEIN, PROBABLE PERMEASE"/>
    <property type="match status" value="1"/>
</dbReference>
<dbReference type="RefSeq" id="WP_301588527.1">
    <property type="nucleotide sequence ID" value="NZ_JAPFQI010000001.1"/>
</dbReference>
<organism evidence="3 4">
    <name type="scientific">Sabulicella glaciei</name>
    <dbReference type="NCBI Taxonomy" id="2984948"/>
    <lineage>
        <taxon>Bacteria</taxon>
        <taxon>Pseudomonadati</taxon>
        <taxon>Pseudomonadota</taxon>
        <taxon>Alphaproteobacteria</taxon>
        <taxon>Acetobacterales</taxon>
        <taxon>Acetobacteraceae</taxon>
        <taxon>Sabulicella</taxon>
    </lineage>
</organism>
<dbReference type="InterPro" id="IPR014729">
    <property type="entry name" value="Rossmann-like_a/b/a_fold"/>
</dbReference>
<comment type="caution">
    <text evidence="3">The sequence shown here is derived from an EMBL/GenBank/DDBJ whole genome shotgun (WGS) entry which is preliminary data.</text>
</comment>